<dbReference type="RefSeq" id="XP_013893329.1">
    <property type="nucleotide sequence ID" value="XM_014037875.1"/>
</dbReference>
<feature type="domain" description="EF-hand" evidence="3">
    <location>
        <begin position="134"/>
        <end position="169"/>
    </location>
</feature>
<dbReference type="Proteomes" id="UP000054498">
    <property type="component" value="Unassembled WGS sequence"/>
</dbReference>
<dbReference type="Gene3D" id="1.10.238.10">
    <property type="entry name" value="EF-hand"/>
    <property type="match status" value="1"/>
</dbReference>
<evidence type="ECO:0000259" key="3">
    <source>
        <dbReference type="PROSITE" id="PS50222"/>
    </source>
</evidence>
<feature type="transmembrane region" description="Helical" evidence="2">
    <location>
        <begin position="25"/>
        <end position="46"/>
    </location>
</feature>
<evidence type="ECO:0000313" key="4">
    <source>
        <dbReference type="EMBL" id="KIY94309.1"/>
    </source>
</evidence>
<dbReference type="InterPro" id="IPR002048">
    <property type="entry name" value="EF_hand_dom"/>
</dbReference>
<evidence type="ECO:0000256" key="2">
    <source>
        <dbReference type="SAM" id="Phobius"/>
    </source>
</evidence>
<accession>A0A0D2LRL4</accession>
<dbReference type="PROSITE" id="PS50222">
    <property type="entry name" value="EF_HAND_2"/>
    <property type="match status" value="2"/>
</dbReference>
<dbReference type="PROSITE" id="PS00018">
    <property type="entry name" value="EF_HAND_1"/>
    <property type="match status" value="2"/>
</dbReference>
<keyword evidence="2" id="KW-1133">Transmembrane helix</keyword>
<dbReference type="InterPro" id="IPR011992">
    <property type="entry name" value="EF-hand-dom_pair"/>
</dbReference>
<reference evidence="4 5" key="1">
    <citation type="journal article" date="2013" name="BMC Genomics">
        <title>Reconstruction of the lipid metabolism for the microalga Monoraphidium neglectum from its genome sequence reveals characteristics suitable for biofuel production.</title>
        <authorList>
            <person name="Bogen C."/>
            <person name="Al-Dilaimi A."/>
            <person name="Albersmeier A."/>
            <person name="Wichmann J."/>
            <person name="Grundmann M."/>
            <person name="Rupp O."/>
            <person name="Lauersen K.J."/>
            <person name="Blifernez-Klassen O."/>
            <person name="Kalinowski J."/>
            <person name="Goesmann A."/>
            <person name="Mussgnug J.H."/>
            <person name="Kruse O."/>
        </authorList>
    </citation>
    <scope>NUCLEOTIDE SEQUENCE [LARGE SCALE GENOMIC DNA]</scope>
    <source>
        <strain evidence="4 5">SAG 48.87</strain>
    </source>
</reference>
<dbReference type="KEGG" id="mng:MNEG_13654"/>
<dbReference type="GeneID" id="25731138"/>
<evidence type="ECO:0000313" key="5">
    <source>
        <dbReference type="Proteomes" id="UP000054498"/>
    </source>
</evidence>
<dbReference type="EMBL" id="KK104179">
    <property type="protein sequence ID" value="KIY94309.1"/>
    <property type="molecule type" value="Genomic_DNA"/>
</dbReference>
<dbReference type="CDD" id="cd00051">
    <property type="entry name" value="EFh"/>
    <property type="match status" value="1"/>
</dbReference>
<dbReference type="SUPFAM" id="SSF47473">
    <property type="entry name" value="EF-hand"/>
    <property type="match status" value="1"/>
</dbReference>
<keyword evidence="2" id="KW-0472">Membrane</keyword>
<keyword evidence="1" id="KW-0106">Calcium</keyword>
<dbReference type="OrthoDB" id="546812at2759"/>
<keyword evidence="2" id="KW-0812">Transmembrane</keyword>
<sequence>MAGSVLLYGIVQVPAFMGFPESPQAALTGAVVCLAAAVAYCAYSVLSPELQRRKIEAARKKRLRLYMVKALAERTVAAPRFGSLVDPSGRVNRSTLRVLFDEFDTDSSGTIDAGEVQALLLGLRLGGSDDALAVDRATVDLWFQEMDVDSDREISFEEFHACLSSGAAGGPAP</sequence>
<feature type="domain" description="EF-hand" evidence="3">
    <location>
        <begin position="91"/>
        <end position="126"/>
    </location>
</feature>
<proteinExistence type="predicted"/>
<gene>
    <name evidence="4" type="ORF">MNEG_13654</name>
</gene>
<name>A0A0D2LRL4_9CHLO</name>
<dbReference type="AlphaFoldDB" id="A0A0D2LRL4"/>
<organism evidence="4 5">
    <name type="scientific">Monoraphidium neglectum</name>
    <dbReference type="NCBI Taxonomy" id="145388"/>
    <lineage>
        <taxon>Eukaryota</taxon>
        <taxon>Viridiplantae</taxon>
        <taxon>Chlorophyta</taxon>
        <taxon>core chlorophytes</taxon>
        <taxon>Chlorophyceae</taxon>
        <taxon>CS clade</taxon>
        <taxon>Sphaeropleales</taxon>
        <taxon>Selenastraceae</taxon>
        <taxon>Monoraphidium</taxon>
    </lineage>
</organism>
<dbReference type="SMART" id="SM00054">
    <property type="entry name" value="EFh"/>
    <property type="match status" value="2"/>
</dbReference>
<dbReference type="GO" id="GO:0005509">
    <property type="term" value="F:calcium ion binding"/>
    <property type="evidence" value="ECO:0007669"/>
    <property type="project" value="InterPro"/>
</dbReference>
<protein>
    <recommendedName>
        <fullName evidence="3">EF-hand domain-containing protein</fullName>
    </recommendedName>
</protein>
<dbReference type="Pfam" id="PF13499">
    <property type="entry name" value="EF-hand_7"/>
    <property type="match status" value="1"/>
</dbReference>
<evidence type="ECO:0000256" key="1">
    <source>
        <dbReference type="ARBA" id="ARBA00022837"/>
    </source>
</evidence>
<keyword evidence="5" id="KW-1185">Reference proteome</keyword>
<dbReference type="InterPro" id="IPR018247">
    <property type="entry name" value="EF_Hand_1_Ca_BS"/>
</dbReference>